<evidence type="ECO:0000313" key="6">
    <source>
        <dbReference type="EMBL" id="ADU22127.1"/>
    </source>
</evidence>
<evidence type="ECO:0000256" key="2">
    <source>
        <dbReference type="ARBA" id="ARBA00023125"/>
    </source>
</evidence>
<dbReference type="InterPro" id="IPR000160">
    <property type="entry name" value="GGDEF_dom"/>
</dbReference>
<dbReference type="RefSeq" id="WP_013498292.1">
    <property type="nucleotide sequence ID" value="NC_014833.1"/>
</dbReference>
<dbReference type="Pfam" id="PF12833">
    <property type="entry name" value="HTH_18"/>
    <property type="match status" value="1"/>
</dbReference>
<dbReference type="SMART" id="SM00267">
    <property type="entry name" value="GGDEF"/>
    <property type="match status" value="1"/>
</dbReference>
<dbReference type="PANTHER" id="PTHR47504:SF5">
    <property type="entry name" value="RIGHT ORIGIN-BINDING PROTEIN"/>
    <property type="match status" value="1"/>
</dbReference>
<evidence type="ECO:0000256" key="1">
    <source>
        <dbReference type="ARBA" id="ARBA00023015"/>
    </source>
</evidence>
<feature type="domain" description="GGDEF" evidence="5">
    <location>
        <begin position="155"/>
        <end position="282"/>
    </location>
</feature>
<dbReference type="STRING" id="697329.Rumal_1627"/>
<dbReference type="GO" id="GO:0043565">
    <property type="term" value="F:sequence-specific DNA binding"/>
    <property type="evidence" value="ECO:0007669"/>
    <property type="project" value="InterPro"/>
</dbReference>
<dbReference type="PROSITE" id="PS01124">
    <property type="entry name" value="HTH_ARAC_FAMILY_2"/>
    <property type="match status" value="1"/>
</dbReference>
<dbReference type="InterPro" id="IPR020449">
    <property type="entry name" value="Tscrpt_reg_AraC-type_HTH"/>
</dbReference>
<dbReference type="PROSITE" id="PS50887">
    <property type="entry name" value="GGDEF"/>
    <property type="match status" value="1"/>
</dbReference>
<evidence type="ECO:0000256" key="3">
    <source>
        <dbReference type="ARBA" id="ARBA00023163"/>
    </source>
</evidence>
<proteinExistence type="predicted"/>
<dbReference type="PRINTS" id="PR00032">
    <property type="entry name" value="HTHARAC"/>
</dbReference>
<dbReference type="Proteomes" id="UP000006919">
    <property type="component" value="Chromosome"/>
</dbReference>
<dbReference type="SUPFAM" id="SSF55073">
    <property type="entry name" value="Nucleotide cyclase"/>
    <property type="match status" value="1"/>
</dbReference>
<dbReference type="OrthoDB" id="9801123at2"/>
<sequence length="282" mass="31925">MTAESKESFEHGFTTFVTALDYIESHLCEDISQEDIAAACFVSLSSLQKMWRYCTHFSLKDYISKRKLTLAGRLLQSEEVSVLDAAMRFGYNSHEVFTRAFKKVWGISPSKFKKQWKGDCGLYPPLNPEYIERNDLMRVKKYDISEFYDYLRTQTGTFVLCFDIQNLMVINHDLGSEAGDKAILEAFRRINEAAEDNMICLRLGGDEFAMITESSDPDVVTVLAEKVLSQNGAEVPYSGGKVSVSVRCGAIRIGEHLKYSVLCNDFNAVMEKARTTGKIEFI</sequence>
<dbReference type="InterPro" id="IPR029787">
    <property type="entry name" value="Nucleotide_cyclase"/>
</dbReference>
<evidence type="ECO:0000313" key="7">
    <source>
        <dbReference type="Proteomes" id="UP000006919"/>
    </source>
</evidence>
<dbReference type="InterPro" id="IPR009057">
    <property type="entry name" value="Homeodomain-like_sf"/>
</dbReference>
<dbReference type="eggNOG" id="COG2207">
    <property type="taxonomic scope" value="Bacteria"/>
</dbReference>
<dbReference type="eggNOG" id="COG2199">
    <property type="taxonomic scope" value="Bacteria"/>
</dbReference>
<dbReference type="SMART" id="SM00342">
    <property type="entry name" value="HTH_ARAC"/>
    <property type="match status" value="1"/>
</dbReference>
<dbReference type="GO" id="GO:0003700">
    <property type="term" value="F:DNA-binding transcription factor activity"/>
    <property type="evidence" value="ECO:0007669"/>
    <property type="project" value="InterPro"/>
</dbReference>
<keyword evidence="3" id="KW-0804">Transcription</keyword>
<dbReference type="EMBL" id="CP002403">
    <property type="protein sequence ID" value="ADU22127.1"/>
    <property type="molecule type" value="Genomic_DNA"/>
</dbReference>
<dbReference type="Gene3D" id="1.10.10.60">
    <property type="entry name" value="Homeodomain-like"/>
    <property type="match status" value="2"/>
</dbReference>
<protein>
    <submittedName>
        <fullName evidence="6">Transcriptional regulator, AraC family</fullName>
    </submittedName>
</protein>
<feature type="domain" description="HTH araC/xylS-type" evidence="4">
    <location>
        <begin position="17"/>
        <end position="115"/>
    </location>
</feature>
<accession>E6UHS8</accession>
<dbReference type="AlphaFoldDB" id="E6UHS8"/>
<dbReference type="PANTHER" id="PTHR47504">
    <property type="entry name" value="RIGHT ORIGIN-BINDING PROTEIN"/>
    <property type="match status" value="1"/>
</dbReference>
<reference evidence="6 7" key="1">
    <citation type="journal article" date="2011" name="J. Bacteriol.">
        <title>Complete genome of the cellulolytic ruminal bacterium Ruminococcus albus 7.</title>
        <authorList>
            <person name="Suen G."/>
            <person name="Stevenson D.M."/>
            <person name="Bruce D.C."/>
            <person name="Chertkov O."/>
            <person name="Copeland A."/>
            <person name="Cheng J.F."/>
            <person name="Detter C."/>
            <person name="Detter J.C."/>
            <person name="Goodwin L.A."/>
            <person name="Han C.S."/>
            <person name="Hauser L.J."/>
            <person name="Ivanova N.N."/>
            <person name="Kyrpides N.C."/>
            <person name="Land M.L."/>
            <person name="Lapidus A."/>
            <person name="Lucas S."/>
            <person name="Ovchinnikova G."/>
            <person name="Pitluck S."/>
            <person name="Tapia R."/>
            <person name="Woyke T."/>
            <person name="Boyum J."/>
            <person name="Mead D."/>
            <person name="Weimer P.J."/>
        </authorList>
    </citation>
    <scope>NUCLEOTIDE SEQUENCE [LARGE SCALE GENOMIC DNA]</scope>
    <source>
        <strain evidence="7">ATCC 27210 / DSM 20455 / JCM 14654 / NCDO 2250 / 7</strain>
    </source>
</reference>
<evidence type="ECO:0000259" key="4">
    <source>
        <dbReference type="PROSITE" id="PS01124"/>
    </source>
</evidence>
<dbReference type="SUPFAM" id="SSF46689">
    <property type="entry name" value="Homeodomain-like"/>
    <property type="match status" value="2"/>
</dbReference>
<evidence type="ECO:0000259" key="5">
    <source>
        <dbReference type="PROSITE" id="PS50887"/>
    </source>
</evidence>
<name>E6UHS8_RUMA7</name>
<dbReference type="Gene3D" id="3.30.70.270">
    <property type="match status" value="1"/>
</dbReference>
<dbReference type="HOGENOM" id="CLU_1018212_0_0_9"/>
<dbReference type="InterPro" id="IPR018060">
    <property type="entry name" value="HTH_AraC"/>
</dbReference>
<organism evidence="6 7">
    <name type="scientific">Ruminococcus albus (strain ATCC 27210 / DSM 20455 / JCM 14654 / NCDO 2250 / 7)</name>
    <dbReference type="NCBI Taxonomy" id="697329"/>
    <lineage>
        <taxon>Bacteria</taxon>
        <taxon>Bacillati</taxon>
        <taxon>Bacillota</taxon>
        <taxon>Clostridia</taxon>
        <taxon>Eubacteriales</taxon>
        <taxon>Oscillospiraceae</taxon>
        <taxon>Ruminococcus</taxon>
    </lineage>
</organism>
<keyword evidence="2" id="KW-0238">DNA-binding</keyword>
<keyword evidence="1" id="KW-0805">Transcription regulation</keyword>
<dbReference type="NCBIfam" id="TIGR00254">
    <property type="entry name" value="GGDEF"/>
    <property type="match status" value="1"/>
</dbReference>
<dbReference type="Pfam" id="PF00990">
    <property type="entry name" value="GGDEF"/>
    <property type="match status" value="1"/>
</dbReference>
<dbReference type="InterPro" id="IPR050959">
    <property type="entry name" value="MarA-like"/>
</dbReference>
<dbReference type="InterPro" id="IPR043128">
    <property type="entry name" value="Rev_trsase/Diguanyl_cyclase"/>
</dbReference>
<dbReference type="KEGG" id="ral:Rumal_1627"/>
<gene>
    <name evidence="6" type="ordered locus">Rumal_1627</name>
</gene>